<organism evidence="11 12">
    <name type="scientific">Verticiella sediminum</name>
    <dbReference type="NCBI Taxonomy" id="1247510"/>
    <lineage>
        <taxon>Bacteria</taxon>
        <taxon>Pseudomonadati</taxon>
        <taxon>Pseudomonadota</taxon>
        <taxon>Betaproteobacteria</taxon>
        <taxon>Burkholderiales</taxon>
        <taxon>Alcaligenaceae</taxon>
        <taxon>Verticiella</taxon>
    </lineage>
</organism>
<dbReference type="AlphaFoldDB" id="A0A556ADV7"/>
<dbReference type="FunFam" id="3.40.50.11060:FF:000001">
    <property type="entry name" value="GTPase HflX"/>
    <property type="match status" value="1"/>
</dbReference>
<reference evidence="11 12" key="1">
    <citation type="submission" date="2019-07" db="EMBL/GenBank/DDBJ databases">
        <title>Qingshengfaniella alkalisoli gen. nov., sp. nov., isolated from saline soil.</title>
        <authorList>
            <person name="Xu L."/>
            <person name="Huang X.-X."/>
            <person name="Sun J.-Q."/>
        </authorList>
    </citation>
    <scope>NUCLEOTIDE SEQUENCE [LARGE SCALE GENOMIC DNA]</scope>
    <source>
        <strain evidence="11 12">DSM 27279</strain>
    </source>
</reference>
<dbReference type="InterPro" id="IPR025121">
    <property type="entry name" value="GTPase_HflX_N"/>
</dbReference>
<feature type="domain" description="Hflx-type G" evidence="10">
    <location>
        <begin position="202"/>
        <end position="368"/>
    </location>
</feature>
<keyword evidence="4 8" id="KW-0460">Magnesium</keyword>
<keyword evidence="1 6" id="KW-0963">Cytoplasm</keyword>
<dbReference type="GO" id="GO:0003924">
    <property type="term" value="F:GTPase activity"/>
    <property type="evidence" value="ECO:0007669"/>
    <property type="project" value="UniProtKB-UniRule"/>
</dbReference>
<dbReference type="Pfam" id="PF16360">
    <property type="entry name" value="GTP-bdg_M"/>
    <property type="match status" value="1"/>
</dbReference>
<feature type="binding site" evidence="8">
    <location>
        <position position="215"/>
    </location>
    <ligand>
        <name>Mg(2+)</name>
        <dbReference type="ChEBI" id="CHEBI:18420"/>
    </ligand>
</feature>
<evidence type="ECO:0000259" key="10">
    <source>
        <dbReference type="PROSITE" id="PS51705"/>
    </source>
</evidence>
<dbReference type="InterPro" id="IPR032305">
    <property type="entry name" value="GTP-bd_M"/>
</dbReference>
<keyword evidence="12" id="KW-1185">Reference proteome</keyword>
<keyword evidence="9" id="KW-0175">Coiled coil</keyword>
<dbReference type="NCBIfam" id="TIGR03156">
    <property type="entry name" value="GTP_HflX"/>
    <property type="match status" value="1"/>
</dbReference>
<feature type="binding site" evidence="7">
    <location>
        <begin position="255"/>
        <end position="258"/>
    </location>
    <ligand>
        <name>GTP</name>
        <dbReference type="ChEBI" id="CHEBI:37565"/>
    </ligand>
</feature>
<dbReference type="PANTHER" id="PTHR10229:SF0">
    <property type="entry name" value="GTP-BINDING PROTEIN 6-RELATED"/>
    <property type="match status" value="1"/>
</dbReference>
<evidence type="ECO:0000313" key="11">
    <source>
        <dbReference type="EMBL" id="TSH91053.1"/>
    </source>
</evidence>
<accession>A0A556ADV7</accession>
<comment type="cofactor">
    <cofactor evidence="8">
        <name>Mg(2+)</name>
        <dbReference type="ChEBI" id="CHEBI:18420"/>
    </cofactor>
</comment>
<dbReference type="Proteomes" id="UP000318405">
    <property type="component" value="Unassembled WGS sequence"/>
</dbReference>
<evidence type="ECO:0000256" key="4">
    <source>
        <dbReference type="ARBA" id="ARBA00022842"/>
    </source>
</evidence>
<gene>
    <name evidence="6 11" type="primary">hflX</name>
    <name evidence="11" type="ORF">FOZ76_19345</name>
</gene>
<comment type="subcellular location">
    <subcellularLocation>
        <location evidence="6">Cytoplasm</location>
    </subcellularLocation>
    <text evidence="6">May associate with membranes.</text>
</comment>
<evidence type="ECO:0000256" key="5">
    <source>
        <dbReference type="ARBA" id="ARBA00023134"/>
    </source>
</evidence>
<feature type="binding site" evidence="8">
    <location>
        <position position="235"/>
    </location>
    <ligand>
        <name>Mg(2+)</name>
        <dbReference type="ChEBI" id="CHEBI:18420"/>
    </ligand>
</feature>
<dbReference type="InterPro" id="IPR006073">
    <property type="entry name" value="GTP-bd"/>
</dbReference>
<dbReference type="EMBL" id="VLTJ01000038">
    <property type="protein sequence ID" value="TSH91053.1"/>
    <property type="molecule type" value="Genomic_DNA"/>
</dbReference>
<dbReference type="InterPro" id="IPR027417">
    <property type="entry name" value="P-loop_NTPase"/>
</dbReference>
<dbReference type="OrthoDB" id="9812272at2"/>
<dbReference type="GO" id="GO:0005737">
    <property type="term" value="C:cytoplasm"/>
    <property type="evidence" value="ECO:0007669"/>
    <property type="project" value="UniProtKB-SubCell"/>
</dbReference>
<dbReference type="Pfam" id="PF13167">
    <property type="entry name" value="GTP-bdg_N"/>
    <property type="match status" value="1"/>
</dbReference>
<feature type="coiled-coil region" evidence="9">
    <location>
        <begin position="168"/>
        <end position="195"/>
    </location>
</feature>
<evidence type="ECO:0000256" key="2">
    <source>
        <dbReference type="ARBA" id="ARBA00022723"/>
    </source>
</evidence>
<comment type="similarity">
    <text evidence="6">Belongs to the TRAFAC class OBG-HflX-like GTPase superfamily. HflX GTPase family.</text>
</comment>
<keyword evidence="2 8" id="KW-0479">Metal-binding</keyword>
<dbReference type="GO" id="GO:0043022">
    <property type="term" value="F:ribosome binding"/>
    <property type="evidence" value="ECO:0007669"/>
    <property type="project" value="TreeGrafter"/>
</dbReference>
<dbReference type="RefSeq" id="WP_143949927.1">
    <property type="nucleotide sequence ID" value="NZ_BAABMB010000003.1"/>
</dbReference>
<evidence type="ECO:0000256" key="3">
    <source>
        <dbReference type="ARBA" id="ARBA00022741"/>
    </source>
</evidence>
<dbReference type="FunFam" id="3.40.50.300:FF:000173">
    <property type="entry name" value="GTPase HflX"/>
    <property type="match status" value="1"/>
</dbReference>
<dbReference type="InterPro" id="IPR016496">
    <property type="entry name" value="GTPase_HflX"/>
</dbReference>
<feature type="binding site" evidence="7">
    <location>
        <begin position="233"/>
        <end position="237"/>
    </location>
    <ligand>
        <name>GTP</name>
        <dbReference type="ChEBI" id="CHEBI:37565"/>
    </ligand>
</feature>
<dbReference type="PIRSF" id="PIRSF006809">
    <property type="entry name" value="GTP-binding_hflX_prd"/>
    <property type="match status" value="1"/>
</dbReference>
<dbReference type="PRINTS" id="PR00326">
    <property type="entry name" value="GTP1OBG"/>
</dbReference>
<protein>
    <recommendedName>
        <fullName evidence="6">GTPase HflX</fullName>
    </recommendedName>
    <alternativeName>
        <fullName evidence="6">GTP-binding protein HflX</fullName>
    </alternativeName>
</protein>
<evidence type="ECO:0000256" key="1">
    <source>
        <dbReference type="ARBA" id="ARBA00022490"/>
    </source>
</evidence>
<feature type="binding site" evidence="7">
    <location>
        <begin position="321"/>
        <end position="324"/>
    </location>
    <ligand>
        <name>GTP</name>
        <dbReference type="ChEBI" id="CHEBI:37565"/>
    </ligand>
</feature>
<feature type="binding site" evidence="7">
    <location>
        <begin position="346"/>
        <end position="348"/>
    </location>
    <ligand>
        <name>GTP</name>
        <dbReference type="ChEBI" id="CHEBI:37565"/>
    </ligand>
</feature>
<evidence type="ECO:0000256" key="8">
    <source>
        <dbReference type="PIRSR" id="PIRSR006809-2"/>
    </source>
</evidence>
<keyword evidence="3 6" id="KW-0547">Nucleotide-binding</keyword>
<name>A0A556ADV7_9BURK</name>
<dbReference type="InterPro" id="IPR030394">
    <property type="entry name" value="G_HFLX_dom"/>
</dbReference>
<dbReference type="HAMAP" id="MF_00900">
    <property type="entry name" value="GTPase_HflX"/>
    <property type="match status" value="1"/>
</dbReference>
<evidence type="ECO:0000256" key="6">
    <source>
        <dbReference type="HAMAP-Rule" id="MF_00900"/>
    </source>
</evidence>
<dbReference type="SUPFAM" id="SSF52540">
    <property type="entry name" value="P-loop containing nucleoside triphosphate hydrolases"/>
    <property type="match status" value="1"/>
</dbReference>
<evidence type="ECO:0000256" key="9">
    <source>
        <dbReference type="SAM" id="Coils"/>
    </source>
</evidence>
<dbReference type="Gene3D" id="3.40.50.300">
    <property type="entry name" value="P-loop containing nucleotide triphosphate hydrolases"/>
    <property type="match status" value="1"/>
</dbReference>
<evidence type="ECO:0000313" key="12">
    <source>
        <dbReference type="Proteomes" id="UP000318405"/>
    </source>
</evidence>
<dbReference type="PROSITE" id="PS51705">
    <property type="entry name" value="G_HFLX"/>
    <property type="match status" value="1"/>
</dbReference>
<dbReference type="CDD" id="cd01878">
    <property type="entry name" value="HflX"/>
    <property type="match status" value="1"/>
</dbReference>
<evidence type="ECO:0000256" key="7">
    <source>
        <dbReference type="PIRSR" id="PIRSR006809-1"/>
    </source>
</evidence>
<keyword evidence="5 6" id="KW-0342">GTP-binding</keyword>
<comment type="subunit">
    <text evidence="6">Monomer. Associates with the 50S ribosomal subunit.</text>
</comment>
<dbReference type="Gene3D" id="6.10.250.2860">
    <property type="match status" value="1"/>
</dbReference>
<comment type="caution">
    <text evidence="11">The sequence shown here is derived from an EMBL/GenBank/DDBJ whole genome shotgun (WGS) entry which is preliminary data.</text>
</comment>
<sequence>MIPLNNQANQHAVRALVVGVDFGEPDFDARCEEFEMLAQGAGADIVDTIIARRARPDAAYFVGSGKVEEIALAAAAHQAELILVDHALSPAQQRNLERSLKLRVVDRVSLILDIFALRARSHEGKLQVELAQLQHLVTRLTRMWSHLERQRGGIGMRGPGESQLEMDRRMIGDKVRLLRERLAKLERQRQTQRRARARGGVMSVSLVGYTNAGKSTLFNALTRADAYAADQLFATLDTTTRRIWIEGAGSVTVSDTVGFIRDLPHTLVAAFRATLEETVHADLLLHVVDAASPQRDEQIAEVDKVLAEIGAADVPRLLVFNKADRLGLEPQVQRDAHGTITRVFVSALERAGLDGLRQAIADFCRNKSENDAPAFQTVQPE</sequence>
<dbReference type="GO" id="GO:0046872">
    <property type="term" value="F:metal ion binding"/>
    <property type="evidence" value="ECO:0007669"/>
    <property type="project" value="UniProtKB-KW"/>
</dbReference>
<comment type="function">
    <text evidence="6">GTPase that associates with the 50S ribosomal subunit and may have a role during protein synthesis or ribosome biogenesis.</text>
</comment>
<dbReference type="Gene3D" id="3.40.50.11060">
    <property type="entry name" value="GTPase HflX, N-terminal domain"/>
    <property type="match status" value="1"/>
</dbReference>
<dbReference type="InterPro" id="IPR042108">
    <property type="entry name" value="GTPase_HflX_N_sf"/>
</dbReference>
<dbReference type="GO" id="GO:0005525">
    <property type="term" value="F:GTP binding"/>
    <property type="evidence" value="ECO:0007669"/>
    <property type="project" value="UniProtKB-UniRule"/>
</dbReference>
<feature type="binding site" evidence="7">
    <location>
        <begin position="208"/>
        <end position="215"/>
    </location>
    <ligand>
        <name>GTP</name>
        <dbReference type="ChEBI" id="CHEBI:37565"/>
    </ligand>
</feature>
<dbReference type="Pfam" id="PF01926">
    <property type="entry name" value="MMR_HSR1"/>
    <property type="match status" value="1"/>
</dbReference>
<proteinExistence type="inferred from homology"/>
<dbReference type="PANTHER" id="PTHR10229">
    <property type="entry name" value="GTP-BINDING PROTEIN HFLX"/>
    <property type="match status" value="1"/>
</dbReference>